<gene>
    <name evidence="10" type="ORF">H9815_20780</name>
</gene>
<keyword evidence="3" id="KW-1003">Cell membrane</keyword>
<evidence type="ECO:0000256" key="3">
    <source>
        <dbReference type="ARBA" id="ARBA00022475"/>
    </source>
</evidence>
<feature type="transmembrane region" description="Helical" evidence="8">
    <location>
        <begin position="252"/>
        <end position="272"/>
    </location>
</feature>
<evidence type="ECO:0000256" key="2">
    <source>
        <dbReference type="ARBA" id="ARBA00010157"/>
    </source>
</evidence>
<keyword evidence="6 8" id="KW-0472">Membrane</keyword>
<name>A0A9D2EIX7_9MICO</name>
<dbReference type="Gene3D" id="1.20.1640.10">
    <property type="entry name" value="Multidrug efflux transporter AcrB transmembrane domain"/>
    <property type="match status" value="2"/>
</dbReference>
<feature type="domain" description="Membrane transport protein MMPL" evidence="9">
    <location>
        <begin position="303"/>
        <end position="421"/>
    </location>
</feature>
<comment type="caution">
    <text evidence="10">The sequence shown here is derived from an EMBL/GenBank/DDBJ whole genome shotgun (WGS) entry which is preliminary data.</text>
</comment>
<evidence type="ECO:0000256" key="1">
    <source>
        <dbReference type="ARBA" id="ARBA00004651"/>
    </source>
</evidence>
<protein>
    <submittedName>
        <fullName evidence="10">MMPL family transporter</fullName>
    </submittedName>
</protein>
<evidence type="ECO:0000256" key="7">
    <source>
        <dbReference type="SAM" id="MobiDB-lite"/>
    </source>
</evidence>
<keyword evidence="4 8" id="KW-0812">Transmembrane</keyword>
<evidence type="ECO:0000259" key="9">
    <source>
        <dbReference type="Pfam" id="PF03176"/>
    </source>
</evidence>
<comment type="similarity">
    <text evidence="2">Belongs to the resistance-nodulation-cell division (RND) (TC 2.A.6) family. MmpL subfamily.</text>
</comment>
<feature type="transmembrane region" description="Helical" evidence="8">
    <location>
        <begin position="228"/>
        <end position="246"/>
    </location>
</feature>
<feature type="transmembrane region" description="Helical" evidence="8">
    <location>
        <begin position="564"/>
        <end position="586"/>
    </location>
</feature>
<evidence type="ECO:0000256" key="5">
    <source>
        <dbReference type="ARBA" id="ARBA00022989"/>
    </source>
</evidence>
<dbReference type="AlphaFoldDB" id="A0A9D2EIX7"/>
<dbReference type="PANTHER" id="PTHR33406">
    <property type="entry name" value="MEMBRANE PROTEIN MJ1562-RELATED"/>
    <property type="match status" value="1"/>
</dbReference>
<organism evidence="10 11">
    <name type="scientific">Candidatus Ruania gallistercoris</name>
    <dbReference type="NCBI Taxonomy" id="2838746"/>
    <lineage>
        <taxon>Bacteria</taxon>
        <taxon>Bacillati</taxon>
        <taxon>Actinomycetota</taxon>
        <taxon>Actinomycetes</taxon>
        <taxon>Micrococcales</taxon>
        <taxon>Ruaniaceae</taxon>
        <taxon>Ruania</taxon>
    </lineage>
</organism>
<feature type="transmembrane region" description="Helical" evidence="8">
    <location>
        <begin position="636"/>
        <end position="658"/>
    </location>
</feature>
<dbReference type="GO" id="GO:0005886">
    <property type="term" value="C:plasma membrane"/>
    <property type="evidence" value="ECO:0007669"/>
    <property type="project" value="UniProtKB-SubCell"/>
</dbReference>
<feature type="transmembrane region" description="Helical" evidence="8">
    <location>
        <begin position="202"/>
        <end position="221"/>
    </location>
</feature>
<dbReference type="InterPro" id="IPR050545">
    <property type="entry name" value="Mycobact_MmpL"/>
</dbReference>
<feature type="domain" description="Membrane transport protein MMPL" evidence="9">
    <location>
        <begin position="515"/>
        <end position="751"/>
    </location>
</feature>
<keyword evidence="5 8" id="KW-1133">Transmembrane helix</keyword>
<feature type="domain" description="Membrane transport protein MMPL" evidence="9">
    <location>
        <begin position="56"/>
        <end position="285"/>
    </location>
</feature>
<sequence length="765" mass="80554">MFDRLGRTIARHPLLTVLSWILLVAVSAGLALTGLGGPGLFDRLHSGEPVVPGSESQEGREILNDVAHEPTTITAVVTGVDLTDAEAVSDAGRAITTIHSRLLDTDGVEAVADPFVFPDGLDSEQAAPFLAADGNGFLISVTLEGTLSEDAEATAEDQVVAQLTAFGAELADPARVVVSSDTLLTDSVVGQMEEDLTRGEAVALPISLLIMVVVFGGFLAAGMPLAGAIASIAGGLGVLLGFSHLIELDSVVVNVVTVLGLGLSIDYGLLIVSRYREEIRREVDAELESTLPGTRRRTRSRRRSTRRDPAVERALRTTLSTAGRTVTFSALTVAIAIAGLLLLRPEILRSLGAAGVSVVVIAVASALTLVPALLRLRGRRMLRPPLLRRVPGLRALLGTLGETAPEHGFFSRLAGGVQRRPWLVMTAAAAVLVLLASPLLGLNLRNSTTEMVPADSDQREFLTVLDEQYPAFAAPPVQVVVEGDAEQAAAFAEEVSGVADVTGAEITEEVSEQYQLIGVQVDTDDAGGEAATEVVRAIRDLDPASVTDFWVLGQAANQLDFTEALVQGLPLAAGIVVLATFVLLFLMTGSLLVPLKALIVNALSLCASLGVTTWVFQEGHLASLLDFTSVGGLESYVVAVVVAFGFGLAMDYEVFLIARIKEFYDGGRGGIHLGDNNASVRAGLQQSGRIITSAALVIIVVFAGFASGELLPIKEVGVALAVTVLIDATLVRMLLVPATMTLLGHRNWWAPGPLARLHRRFGIQH</sequence>
<dbReference type="EMBL" id="DXBY01000351">
    <property type="protein sequence ID" value="HIZ38220.1"/>
    <property type="molecule type" value="Genomic_DNA"/>
</dbReference>
<feature type="transmembrane region" description="Helical" evidence="8">
    <location>
        <begin position="716"/>
        <end position="736"/>
    </location>
</feature>
<feature type="compositionally biased region" description="Basic residues" evidence="7">
    <location>
        <begin position="294"/>
        <end position="305"/>
    </location>
</feature>
<feature type="transmembrane region" description="Helical" evidence="8">
    <location>
        <begin position="351"/>
        <end position="374"/>
    </location>
</feature>
<reference evidence="10" key="1">
    <citation type="journal article" date="2021" name="PeerJ">
        <title>Extensive microbial diversity within the chicken gut microbiome revealed by metagenomics and culture.</title>
        <authorList>
            <person name="Gilroy R."/>
            <person name="Ravi A."/>
            <person name="Getino M."/>
            <person name="Pursley I."/>
            <person name="Horton D.L."/>
            <person name="Alikhan N.F."/>
            <person name="Baker D."/>
            <person name="Gharbi K."/>
            <person name="Hall N."/>
            <person name="Watson M."/>
            <person name="Adriaenssens E.M."/>
            <person name="Foster-Nyarko E."/>
            <person name="Jarju S."/>
            <person name="Secka A."/>
            <person name="Antonio M."/>
            <person name="Oren A."/>
            <person name="Chaudhuri R.R."/>
            <person name="La Ragione R."/>
            <person name="Hildebrand F."/>
            <person name="Pallen M.J."/>
        </authorList>
    </citation>
    <scope>NUCLEOTIDE SEQUENCE</scope>
    <source>
        <strain evidence="10">ChiGjej4B4-7305</strain>
    </source>
</reference>
<dbReference type="Pfam" id="PF03176">
    <property type="entry name" value="MMPL"/>
    <property type="match status" value="3"/>
</dbReference>
<evidence type="ECO:0000313" key="11">
    <source>
        <dbReference type="Proteomes" id="UP000824037"/>
    </source>
</evidence>
<comment type="subcellular location">
    <subcellularLocation>
        <location evidence="1">Cell membrane</location>
        <topology evidence="1">Multi-pass membrane protein</topology>
    </subcellularLocation>
</comment>
<accession>A0A9D2EIX7</accession>
<proteinExistence type="inferred from homology"/>
<dbReference type="PANTHER" id="PTHR33406:SF11">
    <property type="entry name" value="MEMBRANE PROTEIN SCO6666-RELATED"/>
    <property type="match status" value="1"/>
</dbReference>
<evidence type="ECO:0000256" key="8">
    <source>
        <dbReference type="SAM" id="Phobius"/>
    </source>
</evidence>
<feature type="transmembrane region" description="Helical" evidence="8">
    <location>
        <begin position="326"/>
        <end position="345"/>
    </location>
</feature>
<feature type="transmembrane region" description="Helical" evidence="8">
    <location>
        <begin position="598"/>
        <end position="616"/>
    </location>
</feature>
<reference evidence="10" key="2">
    <citation type="submission" date="2021-04" db="EMBL/GenBank/DDBJ databases">
        <authorList>
            <person name="Gilroy R."/>
        </authorList>
    </citation>
    <scope>NUCLEOTIDE SEQUENCE</scope>
    <source>
        <strain evidence="10">ChiGjej4B4-7305</strain>
    </source>
</reference>
<evidence type="ECO:0000313" key="10">
    <source>
        <dbReference type="EMBL" id="HIZ38220.1"/>
    </source>
</evidence>
<dbReference type="Proteomes" id="UP000824037">
    <property type="component" value="Unassembled WGS sequence"/>
</dbReference>
<feature type="transmembrane region" description="Helical" evidence="8">
    <location>
        <begin position="422"/>
        <end position="442"/>
    </location>
</feature>
<dbReference type="InterPro" id="IPR004869">
    <property type="entry name" value="MMPL_dom"/>
</dbReference>
<evidence type="ECO:0000256" key="6">
    <source>
        <dbReference type="ARBA" id="ARBA00023136"/>
    </source>
</evidence>
<evidence type="ECO:0000256" key="4">
    <source>
        <dbReference type="ARBA" id="ARBA00022692"/>
    </source>
</evidence>
<feature type="transmembrane region" description="Helical" evidence="8">
    <location>
        <begin position="690"/>
        <end position="710"/>
    </location>
</feature>
<dbReference type="SUPFAM" id="SSF82866">
    <property type="entry name" value="Multidrug efflux transporter AcrB transmembrane domain"/>
    <property type="match status" value="2"/>
</dbReference>
<feature type="region of interest" description="Disordered" evidence="7">
    <location>
        <begin position="290"/>
        <end position="311"/>
    </location>
</feature>